<evidence type="ECO:0000256" key="2">
    <source>
        <dbReference type="ARBA" id="ARBA00023002"/>
    </source>
</evidence>
<dbReference type="Proteomes" id="UP000177202">
    <property type="component" value="Unassembled WGS sequence"/>
</dbReference>
<evidence type="ECO:0000259" key="3">
    <source>
        <dbReference type="Pfam" id="PF02525"/>
    </source>
</evidence>
<organism evidence="4 5">
    <name type="scientific">Candidatus Zambryskibacteria bacterium RIFCSPLOWO2_02_FULL_44_12b</name>
    <dbReference type="NCBI Taxonomy" id="1802772"/>
    <lineage>
        <taxon>Bacteria</taxon>
        <taxon>Candidatus Zambryskiibacteriota</taxon>
    </lineage>
</organism>
<evidence type="ECO:0000313" key="5">
    <source>
        <dbReference type="Proteomes" id="UP000177202"/>
    </source>
</evidence>
<dbReference type="EMBL" id="MHWP01000003">
    <property type="protein sequence ID" value="OHB10933.1"/>
    <property type="molecule type" value="Genomic_DNA"/>
</dbReference>
<dbReference type="GO" id="GO:0005829">
    <property type="term" value="C:cytosol"/>
    <property type="evidence" value="ECO:0007669"/>
    <property type="project" value="TreeGrafter"/>
</dbReference>
<proteinExistence type="inferred from homology"/>
<sequence>MFSTKKKRIFVLLGHPDEDSFNCTLANEYQRGAEEVGHEVRRVNISDMEFDPVLHHGYRLIQELEPDLKAFQENMRWCEHFVVFYPSWWSTMPALLKGLFDRTWIPGFAFRFTGEFSWKKLLKGRSATMFVTSDTIPFIQRIVFGDTTNELKKGILWFAGFGPIYVRKLGYLKHFGGTGRRERLKRKVYNLGRKAK</sequence>
<evidence type="ECO:0000256" key="1">
    <source>
        <dbReference type="ARBA" id="ARBA00006252"/>
    </source>
</evidence>
<name>A0A1G2UNL2_9BACT</name>
<dbReference type="GO" id="GO:0003955">
    <property type="term" value="F:NAD(P)H dehydrogenase (quinone) activity"/>
    <property type="evidence" value="ECO:0007669"/>
    <property type="project" value="TreeGrafter"/>
</dbReference>
<reference evidence="4 5" key="1">
    <citation type="journal article" date="2016" name="Nat. Commun.">
        <title>Thousands of microbial genomes shed light on interconnected biogeochemical processes in an aquifer system.</title>
        <authorList>
            <person name="Anantharaman K."/>
            <person name="Brown C.T."/>
            <person name="Hug L.A."/>
            <person name="Sharon I."/>
            <person name="Castelle C.J."/>
            <person name="Probst A.J."/>
            <person name="Thomas B.C."/>
            <person name="Singh A."/>
            <person name="Wilkins M.J."/>
            <person name="Karaoz U."/>
            <person name="Brodie E.L."/>
            <person name="Williams K.H."/>
            <person name="Hubbard S.S."/>
            <person name="Banfield J.F."/>
        </authorList>
    </citation>
    <scope>NUCLEOTIDE SEQUENCE [LARGE SCALE GENOMIC DNA]</scope>
</reference>
<dbReference type="SUPFAM" id="SSF52218">
    <property type="entry name" value="Flavoproteins"/>
    <property type="match status" value="1"/>
</dbReference>
<comment type="similarity">
    <text evidence="1">Belongs to the NAD(P)H dehydrogenase (quinone) family.</text>
</comment>
<dbReference type="InterPro" id="IPR029039">
    <property type="entry name" value="Flavoprotein-like_sf"/>
</dbReference>
<dbReference type="InterPro" id="IPR051545">
    <property type="entry name" value="NAD(P)H_dehydrogenase_qn"/>
</dbReference>
<dbReference type="Gene3D" id="3.40.50.360">
    <property type="match status" value="1"/>
</dbReference>
<dbReference type="Pfam" id="PF02525">
    <property type="entry name" value="Flavodoxin_2"/>
    <property type="match status" value="1"/>
</dbReference>
<evidence type="ECO:0000313" key="4">
    <source>
        <dbReference type="EMBL" id="OHB10933.1"/>
    </source>
</evidence>
<dbReference type="AlphaFoldDB" id="A0A1G2UNL2"/>
<gene>
    <name evidence="4" type="ORF">A3H60_01080</name>
</gene>
<accession>A0A1G2UNL2</accession>
<dbReference type="STRING" id="1802772.A3H60_01080"/>
<feature type="domain" description="Flavodoxin-like fold" evidence="3">
    <location>
        <begin position="7"/>
        <end position="164"/>
    </location>
</feature>
<dbReference type="InterPro" id="IPR003680">
    <property type="entry name" value="Flavodoxin_fold"/>
</dbReference>
<dbReference type="PANTHER" id="PTHR10204">
    <property type="entry name" value="NAD P H OXIDOREDUCTASE-RELATED"/>
    <property type="match status" value="1"/>
</dbReference>
<dbReference type="PANTHER" id="PTHR10204:SF34">
    <property type="entry name" value="NAD(P)H DEHYDROGENASE [QUINONE] 1 ISOFORM 1"/>
    <property type="match status" value="1"/>
</dbReference>
<comment type="caution">
    <text evidence="4">The sequence shown here is derived from an EMBL/GenBank/DDBJ whole genome shotgun (WGS) entry which is preliminary data.</text>
</comment>
<keyword evidence="2" id="KW-0560">Oxidoreductase</keyword>
<protein>
    <recommendedName>
        <fullName evidence="3">Flavodoxin-like fold domain-containing protein</fullName>
    </recommendedName>
</protein>